<keyword evidence="3" id="KW-1185">Reference proteome</keyword>
<dbReference type="EMBL" id="LXQA010130211">
    <property type="protein sequence ID" value="MCI22385.1"/>
    <property type="molecule type" value="Genomic_DNA"/>
</dbReference>
<evidence type="ECO:0000313" key="3">
    <source>
        <dbReference type="Proteomes" id="UP000265520"/>
    </source>
</evidence>
<dbReference type="Proteomes" id="UP000265520">
    <property type="component" value="Unassembled WGS sequence"/>
</dbReference>
<evidence type="ECO:0000256" key="1">
    <source>
        <dbReference type="SAM" id="MobiDB-lite"/>
    </source>
</evidence>
<feature type="region of interest" description="Disordered" evidence="1">
    <location>
        <begin position="1"/>
        <end position="41"/>
    </location>
</feature>
<dbReference type="AlphaFoldDB" id="A0A392QGF8"/>
<organism evidence="2 3">
    <name type="scientific">Trifolium medium</name>
    <dbReference type="NCBI Taxonomy" id="97028"/>
    <lineage>
        <taxon>Eukaryota</taxon>
        <taxon>Viridiplantae</taxon>
        <taxon>Streptophyta</taxon>
        <taxon>Embryophyta</taxon>
        <taxon>Tracheophyta</taxon>
        <taxon>Spermatophyta</taxon>
        <taxon>Magnoliopsida</taxon>
        <taxon>eudicotyledons</taxon>
        <taxon>Gunneridae</taxon>
        <taxon>Pentapetalae</taxon>
        <taxon>rosids</taxon>
        <taxon>fabids</taxon>
        <taxon>Fabales</taxon>
        <taxon>Fabaceae</taxon>
        <taxon>Papilionoideae</taxon>
        <taxon>50 kb inversion clade</taxon>
        <taxon>NPAAA clade</taxon>
        <taxon>Hologalegina</taxon>
        <taxon>IRL clade</taxon>
        <taxon>Trifolieae</taxon>
        <taxon>Trifolium</taxon>
    </lineage>
</organism>
<protein>
    <submittedName>
        <fullName evidence="2">Uncharacterized protein</fullName>
    </submittedName>
</protein>
<evidence type="ECO:0000313" key="2">
    <source>
        <dbReference type="EMBL" id="MCI22385.1"/>
    </source>
</evidence>
<feature type="non-terminal residue" evidence="2">
    <location>
        <position position="1"/>
    </location>
</feature>
<sequence length="41" mass="4375">SEQENGCANAQLNPLPHLDSHSTGGTAPRNSERSRKSGTRI</sequence>
<name>A0A392QGF8_9FABA</name>
<proteinExistence type="predicted"/>
<accession>A0A392QGF8</accession>
<feature type="compositionally biased region" description="Polar residues" evidence="1">
    <location>
        <begin position="1"/>
        <end position="12"/>
    </location>
</feature>
<comment type="caution">
    <text evidence="2">The sequence shown here is derived from an EMBL/GenBank/DDBJ whole genome shotgun (WGS) entry which is preliminary data.</text>
</comment>
<reference evidence="2 3" key="1">
    <citation type="journal article" date="2018" name="Front. Plant Sci.">
        <title>Red Clover (Trifolium pratense) and Zigzag Clover (T. medium) - A Picture of Genomic Similarities and Differences.</title>
        <authorList>
            <person name="Dluhosova J."/>
            <person name="Istvanek J."/>
            <person name="Nedelnik J."/>
            <person name="Repkova J."/>
        </authorList>
    </citation>
    <scope>NUCLEOTIDE SEQUENCE [LARGE SCALE GENOMIC DNA]</scope>
    <source>
        <strain evidence="3">cv. 10/8</strain>
        <tissue evidence="2">Leaf</tissue>
    </source>
</reference>